<feature type="region of interest" description="Disordered" evidence="17">
    <location>
        <begin position="785"/>
        <end position="807"/>
    </location>
</feature>
<dbReference type="SUPFAM" id="SSF81886">
    <property type="entry name" value="Helical scaffold and wing domains of SecA"/>
    <property type="match status" value="1"/>
</dbReference>
<dbReference type="GO" id="GO:0046872">
    <property type="term" value="F:metal ion binding"/>
    <property type="evidence" value="ECO:0007669"/>
    <property type="project" value="UniProtKB-KW"/>
</dbReference>
<dbReference type="GO" id="GO:0031522">
    <property type="term" value="C:cell envelope Sec protein transport complex"/>
    <property type="evidence" value="ECO:0007669"/>
    <property type="project" value="TreeGrafter"/>
</dbReference>
<proteinExistence type="inferred from homology"/>
<keyword evidence="22" id="KW-1185">Reference proteome</keyword>
<keyword evidence="12 15" id="KW-0811">Translocation</keyword>
<dbReference type="InterPro" id="IPR011116">
    <property type="entry name" value="SecA_Wing/Scaffold"/>
</dbReference>
<dbReference type="InterPro" id="IPR004027">
    <property type="entry name" value="SEC_C_motif"/>
</dbReference>
<comment type="subunit">
    <text evidence="15">Monomer and homodimer. Part of the essential Sec protein translocation apparatus which comprises SecA, SecYEG and auxiliary proteins SecDF. Other proteins may also be involved.</text>
</comment>
<evidence type="ECO:0000256" key="4">
    <source>
        <dbReference type="ARBA" id="ARBA00022475"/>
    </source>
</evidence>
<comment type="cofactor">
    <cofactor evidence="1">
        <name>Zn(2+)</name>
        <dbReference type="ChEBI" id="CHEBI:29105"/>
    </cofactor>
</comment>
<dbReference type="InterPro" id="IPR027417">
    <property type="entry name" value="P-loop_NTPase"/>
</dbReference>
<keyword evidence="3 15" id="KW-0813">Transport</keyword>
<dbReference type="Pfam" id="PF02810">
    <property type="entry name" value="SEC-C"/>
    <property type="match status" value="1"/>
</dbReference>
<evidence type="ECO:0000256" key="12">
    <source>
        <dbReference type="ARBA" id="ARBA00023010"/>
    </source>
</evidence>
<keyword evidence="5 15" id="KW-0963">Cytoplasm</keyword>
<dbReference type="PROSITE" id="PS51194">
    <property type="entry name" value="HELICASE_CTER"/>
    <property type="match status" value="1"/>
</dbReference>
<accession>A0A3P5Y6Q6</accession>
<dbReference type="InterPro" id="IPR011130">
    <property type="entry name" value="SecA_preprotein_X-link_dom"/>
</dbReference>
<feature type="binding site" evidence="15">
    <location>
        <position position="493"/>
    </location>
    <ligand>
        <name>ATP</name>
        <dbReference type="ChEBI" id="CHEBI:30616"/>
    </ligand>
</feature>
<dbReference type="PROSITE" id="PS51192">
    <property type="entry name" value="HELICASE_ATP_BIND_1"/>
    <property type="match status" value="1"/>
</dbReference>
<reference evidence="21 22" key="1">
    <citation type="submission" date="2018-10" db="EMBL/GenBank/DDBJ databases">
        <authorList>
            <consortium name="Molecular Microbiology and Infection Unit (UMMI)"/>
            <person name="Machado M."/>
        </authorList>
    </citation>
    <scope>NUCLEOTIDE SEQUENCE [LARGE SCALE GENOMIC DNA]</scope>
    <source>
        <strain evidence="21">FMV2238.02</strain>
    </source>
</reference>
<keyword evidence="9 15" id="KW-0067">ATP-binding</keyword>
<comment type="catalytic activity">
    <reaction evidence="14 15">
        <text>ATP + H2O + cellular proteinSide 1 = ADP + phosphate + cellular proteinSide 2.</text>
        <dbReference type="EC" id="7.4.2.8"/>
    </reaction>
</comment>
<feature type="binding site" evidence="15">
    <location>
        <position position="85"/>
    </location>
    <ligand>
        <name>ATP</name>
        <dbReference type="ChEBI" id="CHEBI:30616"/>
    </ligand>
</feature>
<dbReference type="GO" id="GO:0006605">
    <property type="term" value="P:protein targeting"/>
    <property type="evidence" value="ECO:0007669"/>
    <property type="project" value="UniProtKB-UniRule"/>
</dbReference>
<gene>
    <name evidence="15 21" type="primary">secA</name>
    <name evidence="21" type="ORF">FMV2238Y02_09540</name>
</gene>
<evidence type="ECO:0000313" key="21">
    <source>
        <dbReference type="EMBL" id="VDC42507.1"/>
    </source>
</evidence>
<evidence type="ECO:0000256" key="3">
    <source>
        <dbReference type="ARBA" id="ARBA00022448"/>
    </source>
</evidence>
<dbReference type="HAMAP" id="MF_01382">
    <property type="entry name" value="SecA"/>
    <property type="match status" value="1"/>
</dbReference>
<evidence type="ECO:0000256" key="10">
    <source>
        <dbReference type="ARBA" id="ARBA00022927"/>
    </source>
</evidence>
<dbReference type="Pfam" id="PF07517">
    <property type="entry name" value="SecA_DEAD"/>
    <property type="match status" value="1"/>
</dbReference>
<dbReference type="PANTHER" id="PTHR30612">
    <property type="entry name" value="SECA INNER MEMBRANE COMPONENT OF SEC PROTEIN SECRETION SYSTEM"/>
    <property type="match status" value="1"/>
</dbReference>
<dbReference type="Pfam" id="PF07516">
    <property type="entry name" value="SecA_SW"/>
    <property type="match status" value="1"/>
</dbReference>
<evidence type="ECO:0000256" key="13">
    <source>
        <dbReference type="ARBA" id="ARBA00023136"/>
    </source>
</evidence>
<dbReference type="EMBL" id="UXEP01000011">
    <property type="protein sequence ID" value="VDC42507.1"/>
    <property type="molecule type" value="Genomic_DNA"/>
</dbReference>
<keyword evidence="8" id="KW-0862">Zinc</keyword>
<dbReference type="NCBIfam" id="NF006630">
    <property type="entry name" value="PRK09200.1"/>
    <property type="match status" value="1"/>
</dbReference>
<feature type="domain" description="Helicase ATP-binding" evidence="18">
    <location>
        <begin position="87"/>
        <end position="245"/>
    </location>
</feature>
<evidence type="ECO:0000256" key="6">
    <source>
        <dbReference type="ARBA" id="ARBA00022723"/>
    </source>
</evidence>
<dbReference type="InterPro" id="IPR001650">
    <property type="entry name" value="Helicase_C-like"/>
</dbReference>
<dbReference type="CDD" id="cd17928">
    <property type="entry name" value="DEXDc_SecA"/>
    <property type="match status" value="1"/>
</dbReference>
<evidence type="ECO:0000256" key="7">
    <source>
        <dbReference type="ARBA" id="ARBA00022741"/>
    </source>
</evidence>
<dbReference type="GO" id="GO:0043952">
    <property type="term" value="P:protein transport by the Sec complex"/>
    <property type="evidence" value="ECO:0007669"/>
    <property type="project" value="TreeGrafter"/>
</dbReference>
<evidence type="ECO:0000256" key="5">
    <source>
        <dbReference type="ARBA" id="ARBA00022490"/>
    </source>
</evidence>
<evidence type="ECO:0000256" key="8">
    <source>
        <dbReference type="ARBA" id="ARBA00022833"/>
    </source>
</evidence>
<comment type="similarity">
    <text evidence="2 15 16">Belongs to the SecA family.</text>
</comment>
<dbReference type="PROSITE" id="PS51196">
    <property type="entry name" value="SECA_MOTOR_DEAD"/>
    <property type="match status" value="1"/>
</dbReference>
<keyword evidence="4 15" id="KW-1003">Cell membrane</keyword>
<dbReference type="Pfam" id="PF01043">
    <property type="entry name" value="SecA_PP_bind"/>
    <property type="match status" value="1"/>
</dbReference>
<dbReference type="FunFam" id="1.10.3060.10:FF:000002">
    <property type="entry name" value="Preprotein translocase subunit SecA"/>
    <property type="match status" value="1"/>
</dbReference>
<dbReference type="InterPro" id="IPR044722">
    <property type="entry name" value="SecA_SF2_C"/>
</dbReference>
<evidence type="ECO:0000256" key="15">
    <source>
        <dbReference type="HAMAP-Rule" id="MF_01382"/>
    </source>
</evidence>
<feature type="domain" description="Helicase C-terminal" evidence="19">
    <location>
        <begin position="415"/>
        <end position="570"/>
    </location>
</feature>
<feature type="compositionally biased region" description="Polar residues" evidence="17">
    <location>
        <begin position="791"/>
        <end position="806"/>
    </location>
</feature>
<evidence type="ECO:0000259" key="18">
    <source>
        <dbReference type="PROSITE" id="PS51192"/>
    </source>
</evidence>
<sequence>MANILRKVIENDKGELRKLEKIAKKVESYANHMASLSDRDLQAKTPEFKERYQKGETLEQLLPEAFAVVREASKRVLGLYPYRVQIMGGIVLHNGDVPEMRTGEGKTLTATMPVYLNALAGEGVHVITVNEYLSTRDATEMGEVYSWLGLSVGINLAAKSPAEKREAYNCDITYSTNSEVGFDYLRDNMVVRQEDMVQRPLNFALVDEVDSVLIDEARTPLIVSGAVSSETNQLYIRADMFVKTLTSVDYIIDVPTKTIGLSDSGIDKAESYFNLANLYDIENVALTHFIDNALRANYIMLLDIDYVVSEDGEILIVDQFTGRTMEGRRFSDGLHQAIEAKEGVRIQEESKTSASITYQNMFRMYKKLAGMTGTAKTEEEEFREVYNMRIIPIPTNRPIARIDHTDLLYPTLDSKFRAVVADVKERHDKGQPILVGTVAVETSDLISRKLVEAGIPHEVLNAKNHFKEAQIIMNAGQRGAVTIATNMAGRGTDIKLGEGVRELGGLCVIGTERHESRRIDNQLRGRSGRQGDPGESQFYLSLEDDLMRRFGSDRIKAFLDRMKLNEEDTVIKSGMLARQVESAQKRVEGNNYDTRKQVLQYDDVMREQREIIYANRRDVITANRDLGPEIKGMMKRTIDRAVDAHSRSNRKDAVDAIVTFARTSLVPEESISAKELRGLKEDQIKENLYQRALAIYDQQLSKLRDQEAIIEFQKVLILMIVDNKWTEHIDALDQLRNAVGLRGYAQNNPVVEYQAEGFKMFQDMIGAIEFDVTRTMMKAQIHEQERERASQYATTTAPQNIQSQGFNDDMTGSIDFSTVGRNDACPCGSGKKFKNCHGRQAF</sequence>
<dbReference type="GO" id="GO:0005886">
    <property type="term" value="C:plasma membrane"/>
    <property type="evidence" value="ECO:0007669"/>
    <property type="project" value="UniProtKB-SubCell"/>
</dbReference>
<dbReference type="PANTHER" id="PTHR30612:SF0">
    <property type="entry name" value="CHLOROPLAST PROTEIN-TRANSPORTING ATPASE"/>
    <property type="match status" value="1"/>
</dbReference>
<dbReference type="Gene3D" id="3.40.50.300">
    <property type="entry name" value="P-loop containing nucleotide triphosphate hydrolases"/>
    <property type="match status" value="3"/>
</dbReference>
<dbReference type="GO" id="GO:0065002">
    <property type="term" value="P:intracellular protein transmembrane transport"/>
    <property type="evidence" value="ECO:0007669"/>
    <property type="project" value="UniProtKB-UniRule"/>
</dbReference>
<keyword evidence="6" id="KW-0479">Metal-binding</keyword>
<evidence type="ECO:0000256" key="1">
    <source>
        <dbReference type="ARBA" id="ARBA00001947"/>
    </source>
</evidence>
<protein>
    <recommendedName>
        <fullName evidence="15 16">Protein translocase subunit SecA</fullName>
        <ecNumber evidence="15">7.4.2.8</ecNumber>
    </recommendedName>
</protein>
<dbReference type="SMART" id="SM00957">
    <property type="entry name" value="SecA_DEAD"/>
    <property type="match status" value="1"/>
</dbReference>
<dbReference type="SUPFAM" id="SSF52540">
    <property type="entry name" value="P-loop containing nucleoside triphosphate hydrolases"/>
    <property type="match status" value="2"/>
</dbReference>
<dbReference type="Gene3D" id="3.90.1440.10">
    <property type="entry name" value="SecA, preprotein cross-linking domain"/>
    <property type="match status" value="1"/>
</dbReference>
<organism evidence="21 22">
    <name type="scientific">Streptococcus canis</name>
    <dbReference type="NCBI Taxonomy" id="1329"/>
    <lineage>
        <taxon>Bacteria</taxon>
        <taxon>Bacillati</taxon>
        <taxon>Bacillota</taxon>
        <taxon>Bacilli</taxon>
        <taxon>Lactobacillales</taxon>
        <taxon>Streptococcaceae</taxon>
        <taxon>Streptococcus</taxon>
    </lineage>
</organism>
<dbReference type="InterPro" id="IPR014018">
    <property type="entry name" value="SecA_motor_DEAD"/>
</dbReference>
<keyword evidence="13 15" id="KW-0472">Membrane</keyword>
<dbReference type="CDD" id="cd18803">
    <property type="entry name" value="SF2_C_secA"/>
    <property type="match status" value="1"/>
</dbReference>
<evidence type="ECO:0000313" key="22">
    <source>
        <dbReference type="Proteomes" id="UP000280759"/>
    </source>
</evidence>
<dbReference type="PRINTS" id="PR00906">
    <property type="entry name" value="SECA"/>
</dbReference>
<keyword evidence="11 15" id="KW-1278">Translocase</keyword>
<dbReference type="InterPro" id="IPR011115">
    <property type="entry name" value="SecA_DEAD"/>
</dbReference>
<evidence type="ECO:0000259" key="20">
    <source>
        <dbReference type="PROSITE" id="PS51196"/>
    </source>
</evidence>
<feature type="binding site" evidence="15">
    <location>
        <begin position="103"/>
        <end position="107"/>
    </location>
    <ligand>
        <name>ATP</name>
        <dbReference type="ChEBI" id="CHEBI:30616"/>
    </ligand>
</feature>
<dbReference type="GO" id="GO:0005524">
    <property type="term" value="F:ATP binding"/>
    <property type="evidence" value="ECO:0007669"/>
    <property type="project" value="UniProtKB-UniRule"/>
</dbReference>
<evidence type="ECO:0000256" key="14">
    <source>
        <dbReference type="ARBA" id="ARBA00034006"/>
    </source>
</evidence>
<dbReference type="GO" id="GO:0017038">
    <property type="term" value="P:protein import"/>
    <property type="evidence" value="ECO:0007669"/>
    <property type="project" value="InterPro"/>
</dbReference>
<dbReference type="AlphaFoldDB" id="A0A3P5Y6Q6"/>
<dbReference type="GO" id="GO:0008564">
    <property type="term" value="F:protein-exporting ATPase activity"/>
    <property type="evidence" value="ECO:0007669"/>
    <property type="project" value="UniProtKB-EC"/>
</dbReference>
<evidence type="ECO:0000256" key="17">
    <source>
        <dbReference type="SAM" id="MobiDB-lite"/>
    </source>
</evidence>
<dbReference type="InterPro" id="IPR036266">
    <property type="entry name" value="SecA_Wing/Scaffold_sf"/>
</dbReference>
<dbReference type="InterPro" id="IPR014001">
    <property type="entry name" value="Helicase_ATP-bd"/>
</dbReference>
<dbReference type="SMART" id="SM00958">
    <property type="entry name" value="SecA_PP_bind"/>
    <property type="match status" value="1"/>
</dbReference>
<dbReference type="FunFam" id="3.40.50.300:FF:000429">
    <property type="entry name" value="Preprotein translocase subunit SecA"/>
    <property type="match status" value="1"/>
</dbReference>
<evidence type="ECO:0000256" key="16">
    <source>
        <dbReference type="RuleBase" id="RU003874"/>
    </source>
</evidence>
<evidence type="ECO:0000256" key="11">
    <source>
        <dbReference type="ARBA" id="ARBA00022967"/>
    </source>
</evidence>
<dbReference type="Proteomes" id="UP000280759">
    <property type="component" value="Unassembled WGS sequence"/>
</dbReference>
<dbReference type="SUPFAM" id="SSF81767">
    <property type="entry name" value="Pre-protein crosslinking domain of SecA"/>
    <property type="match status" value="1"/>
</dbReference>
<name>A0A3P5Y6Q6_STRCB</name>
<dbReference type="InterPro" id="IPR000185">
    <property type="entry name" value="SecA"/>
</dbReference>
<evidence type="ECO:0000259" key="19">
    <source>
        <dbReference type="PROSITE" id="PS51194"/>
    </source>
</evidence>
<dbReference type="NCBIfam" id="TIGR00963">
    <property type="entry name" value="secA"/>
    <property type="match status" value="1"/>
</dbReference>
<evidence type="ECO:0000256" key="9">
    <source>
        <dbReference type="ARBA" id="ARBA00022840"/>
    </source>
</evidence>
<dbReference type="RefSeq" id="WP_125074188.1">
    <property type="nucleotide sequence ID" value="NZ_JAGQEU010000005.1"/>
</dbReference>
<comment type="subcellular location">
    <subcellularLocation>
        <location evidence="15">Cell membrane</location>
        <topology evidence="15">Peripheral membrane protein</topology>
        <orientation evidence="15">Cytoplasmic side</orientation>
    </subcellularLocation>
    <subcellularLocation>
        <location evidence="15">Cytoplasm</location>
    </subcellularLocation>
    <text evidence="15">Distribution is 50-50.</text>
</comment>
<dbReference type="Pfam" id="PF21090">
    <property type="entry name" value="P-loop_SecA"/>
    <property type="match status" value="2"/>
</dbReference>
<keyword evidence="10 15" id="KW-0653">Protein transport</keyword>
<dbReference type="Gene3D" id="1.10.3060.10">
    <property type="entry name" value="Helical scaffold and wing domains of SecA"/>
    <property type="match status" value="1"/>
</dbReference>
<comment type="function">
    <text evidence="15">Part of the Sec protein translocase complex. Interacts with the SecYEG preprotein conducting channel. Has a central role in coupling the hydrolysis of ATP to the transfer of proteins into and across the cell membrane, serving as an ATP-driven molecular motor driving the stepwise translocation of polypeptide chains across the membrane.</text>
</comment>
<dbReference type="GO" id="GO:0005829">
    <property type="term" value="C:cytosol"/>
    <property type="evidence" value="ECO:0007669"/>
    <property type="project" value="TreeGrafter"/>
</dbReference>
<dbReference type="InterPro" id="IPR036670">
    <property type="entry name" value="SecA_X-link_sf"/>
</dbReference>
<feature type="domain" description="SecA family profile" evidence="20">
    <location>
        <begin position="1"/>
        <end position="571"/>
    </location>
</feature>
<evidence type="ECO:0000256" key="2">
    <source>
        <dbReference type="ARBA" id="ARBA00007650"/>
    </source>
</evidence>
<dbReference type="FunFam" id="3.90.1440.10:FF:000001">
    <property type="entry name" value="Preprotein translocase subunit SecA"/>
    <property type="match status" value="1"/>
</dbReference>
<dbReference type="InterPro" id="IPR020937">
    <property type="entry name" value="SecA_CS"/>
</dbReference>
<dbReference type="EC" id="7.4.2.8" evidence="15"/>
<keyword evidence="7 15" id="KW-0547">Nucleotide-binding</keyword>
<dbReference type="PROSITE" id="PS01312">
    <property type="entry name" value="SECA"/>
    <property type="match status" value="1"/>
</dbReference>